<reference evidence="7 8" key="1">
    <citation type="submission" date="2019-03" db="EMBL/GenBank/DDBJ databases">
        <title>Genomic Encyclopedia of Type Strains, Phase IV (KMG-IV): sequencing the most valuable type-strain genomes for metagenomic binning, comparative biology and taxonomic classification.</title>
        <authorList>
            <person name="Goeker M."/>
        </authorList>
    </citation>
    <scope>NUCLEOTIDE SEQUENCE [LARGE SCALE GENOMIC DNA]</scope>
    <source>
        <strain evidence="7 8">DSM 16998</strain>
    </source>
</reference>
<sequence length="439" mass="46144">MVKPDPSIALRLALRRGDSTRGSLRAAERANRLRRVTALSESAAESLRLAAQGRDGLAVQPRASAPMLVLAVLACMVALWWGRSVLIPLTGGVLLALLVEPAVLALQRVLRWRALAVPLALTGVVAVVMLAGYGFGGQLLRTAERVPEMITLAAQRVREIDPQTESLTTRVRRALGELDAAASRLTDSGRPVAPLARSRPRPAPAAAVAAPAASAPSALTEDAGTALRATAMSGTTMLLQFGSDATILMLVAFFVLTGAPSLSRKLISQWGNDPRRRLAAANALRECGRQVRLYAGVLLFTNVLIALTVWLMFSWAGLPDAAGWGVTAGVLHVVPYLGMVIMTGLGAAEAFLAFDSGSAALAIAGLLLVSSTLIGTVITAFLQGRAARMNAAAVFIGVVLWGGLWGLWGLFLGPVLIVLMKVMAEHSRSAQRLALLLRG</sequence>
<dbReference type="EMBL" id="SNXS01000004">
    <property type="protein sequence ID" value="TDP64263.1"/>
    <property type="molecule type" value="Genomic_DNA"/>
</dbReference>
<evidence type="ECO:0000256" key="1">
    <source>
        <dbReference type="ARBA" id="ARBA00004141"/>
    </source>
</evidence>
<feature type="transmembrane region" description="Helical" evidence="6">
    <location>
        <begin position="115"/>
        <end position="135"/>
    </location>
</feature>
<dbReference type="GO" id="GO:0016020">
    <property type="term" value="C:membrane"/>
    <property type="evidence" value="ECO:0007669"/>
    <property type="project" value="UniProtKB-SubCell"/>
</dbReference>
<feature type="transmembrane region" description="Helical" evidence="6">
    <location>
        <begin position="87"/>
        <end position="106"/>
    </location>
</feature>
<comment type="caution">
    <text evidence="7">The sequence shown here is derived from an EMBL/GenBank/DDBJ whole genome shotgun (WGS) entry which is preliminary data.</text>
</comment>
<keyword evidence="4 6" id="KW-1133">Transmembrane helix</keyword>
<evidence type="ECO:0000256" key="3">
    <source>
        <dbReference type="ARBA" id="ARBA00022692"/>
    </source>
</evidence>
<proteinExistence type="inferred from homology"/>
<organism evidence="7 8">
    <name type="scientific">Roseateles toxinivorans</name>
    <dbReference type="NCBI Taxonomy" id="270368"/>
    <lineage>
        <taxon>Bacteria</taxon>
        <taxon>Pseudomonadati</taxon>
        <taxon>Pseudomonadota</taxon>
        <taxon>Betaproteobacteria</taxon>
        <taxon>Burkholderiales</taxon>
        <taxon>Sphaerotilaceae</taxon>
        <taxon>Roseateles</taxon>
    </lineage>
</organism>
<evidence type="ECO:0000256" key="4">
    <source>
        <dbReference type="ARBA" id="ARBA00022989"/>
    </source>
</evidence>
<dbReference type="InterPro" id="IPR002549">
    <property type="entry name" value="AI-2E-like"/>
</dbReference>
<keyword evidence="3 6" id="KW-0812">Transmembrane</keyword>
<dbReference type="InParanoid" id="A0A4R6QLH6"/>
<feature type="transmembrane region" description="Helical" evidence="6">
    <location>
        <begin position="394"/>
        <end position="419"/>
    </location>
</feature>
<accession>A0A4R6QLH6</accession>
<feature type="transmembrane region" description="Helical" evidence="6">
    <location>
        <begin position="333"/>
        <end position="354"/>
    </location>
</feature>
<comment type="subcellular location">
    <subcellularLocation>
        <location evidence="1">Membrane</location>
        <topology evidence="1">Multi-pass membrane protein</topology>
    </subcellularLocation>
</comment>
<evidence type="ECO:0000256" key="5">
    <source>
        <dbReference type="ARBA" id="ARBA00023136"/>
    </source>
</evidence>
<keyword evidence="8" id="KW-1185">Reference proteome</keyword>
<keyword evidence="5 6" id="KW-0472">Membrane</keyword>
<dbReference type="PANTHER" id="PTHR21716">
    <property type="entry name" value="TRANSMEMBRANE PROTEIN"/>
    <property type="match status" value="1"/>
</dbReference>
<protein>
    <submittedName>
        <fullName evidence="7">Putative PurR-regulated permease PerM</fullName>
    </submittedName>
</protein>
<feature type="transmembrane region" description="Helical" evidence="6">
    <location>
        <begin position="361"/>
        <end position="382"/>
    </location>
</feature>
<comment type="similarity">
    <text evidence="2">Belongs to the autoinducer-2 exporter (AI-2E) (TC 2.A.86) family.</text>
</comment>
<feature type="transmembrane region" description="Helical" evidence="6">
    <location>
        <begin position="293"/>
        <end position="313"/>
    </location>
</feature>
<dbReference type="AlphaFoldDB" id="A0A4R6QLH6"/>
<gene>
    <name evidence="7" type="ORF">DES47_104552</name>
</gene>
<dbReference type="PANTHER" id="PTHR21716:SF16">
    <property type="entry name" value="BLL1467 PROTEIN"/>
    <property type="match status" value="1"/>
</dbReference>
<evidence type="ECO:0000256" key="2">
    <source>
        <dbReference type="ARBA" id="ARBA00009773"/>
    </source>
</evidence>
<evidence type="ECO:0000313" key="7">
    <source>
        <dbReference type="EMBL" id="TDP64263.1"/>
    </source>
</evidence>
<feature type="transmembrane region" description="Helical" evidence="6">
    <location>
        <begin position="63"/>
        <end position="81"/>
    </location>
</feature>
<dbReference type="Proteomes" id="UP000295361">
    <property type="component" value="Unassembled WGS sequence"/>
</dbReference>
<dbReference type="Pfam" id="PF01594">
    <property type="entry name" value="AI-2E_transport"/>
    <property type="match status" value="1"/>
</dbReference>
<evidence type="ECO:0000313" key="8">
    <source>
        <dbReference type="Proteomes" id="UP000295361"/>
    </source>
</evidence>
<feature type="transmembrane region" description="Helical" evidence="6">
    <location>
        <begin position="247"/>
        <end position="267"/>
    </location>
</feature>
<name>A0A4R6QLH6_9BURK</name>
<dbReference type="GO" id="GO:0055085">
    <property type="term" value="P:transmembrane transport"/>
    <property type="evidence" value="ECO:0007669"/>
    <property type="project" value="TreeGrafter"/>
</dbReference>
<evidence type="ECO:0000256" key="6">
    <source>
        <dbReference type="SAM" id="Phobius"/>
    </source>
</evidence>